<keyword evidence="9" id="KW-0472">Membrane</keyword>
<feature type="compositionally biased region" description="Basic and acidic residues" evidence="8">
    <location>
        <begin position="673"/>
        <end position="682"/>
    </location>
</feature>
<feature type="region of interest" description="Disordered" evidence="8">
    <location>
        <begin position="598"/>
        <end position="682"/>
    </location>
</feature>
<evidence type="ECO:0000256" key="4">
    <source>
        <dbReference type="ARBA" id="ARBA00022741"/>
    </source>
</evidence>
<proteinExistence type="inferred from homology"/>
<dbReference type="InterPro" id="IPR000719">
    <property type="entry name" value="Prot_kinase_dom"/>
</dbReference>
<dbReference type="eggNOG" id="COG0515">
    <property type="taxonomic scope" value="Bacteria"/>
</dbReference>
<keyword evidence="9" id="KW-1133">Transmembrane helix</keyword>
<keyword evidence="6 7" id="KW-0067">ATP-binding</keyword>
<dbReference type="AlphaFoldDB" id="D0LK47"/>
<evidence type="ECO:0000256" key="1">
    <source>
        <dbReference type="ARBA" id="ARBA00010886"/>
    </source>
</evidence>
<keyword evidence="11" id="KW-0723">Serine/threonine-protein kinase</keyword>
<dbReference type="EC" id="2.7.11.1" evidence="2"/>
<evidence type="ECO:0000256" key="8">
    <source>
        <dbReference type="SAM" id="MobiDB-lite"/>
    </source>
</evidence>
<feature type="compositionally biased region" description="Pro residues" evidence="8">
    <location>
        <begin position="405"/>
        <end position="419"/>
    </location>
</feature>
<dbReference type="InterPro" id="IPR050660">
    <property type="entry name" value="NEK_Ser/Thr_kinase"/>
</dbReference>
<evidence type="ECO:0000256" key="3">
    <source>
        <dbReference type="ARBA" id="ARBA00022679"/>
    </source>
</evidence>
<dbReference type="Pfam" id="PF00069">
    <property type="entry name" value="Pkinase"/>
    <property type="match status" value="1"/>
</dbReference>
<protein>
    <recommendedName>
        <fullName evidence="2">non-specific serine/threonine protein kinase</fullName>
        <ecNumber evidence="2">2.7.11.1</ecNumber>
    </recommendedName>
</protein>
<sequence length="682" mass="71301">MTRYELTERLGAGAMAEIFRGKAVAAGGFEKPVAIKRILPHLSQDARFVEVLIAEANVVSHLRHRNIVQVFDVGMTPDGNHFIVLEFVDGCDLGKMQTALENLNRPLPEALGLYIASEVCDALEHAHRAPGPDGDPLRLVHRDVSPSNVLLSRSGEVKLTDFGIAKRTEEVTTHGGVRGKFAYISPEQASGRAVDGRSDVYSVGILMFELIVGQRLFSQLSDFDALNAVSRGEVPKPRSLNPKLDAKLEGILLKALALDPAHRYASAGELGSDLRSYRYSQPSTSGDPAAELATVVVGIADNSLVPALDADAAAEEFNDFTGGTNTFTLDDDESLVRKTSYAQAREKVEQEETRLARAFVAAGEPGSEDSDVFGVFSDDFGPEPEEDEEATRIVGPYLRASGAPQPAPSRPAQPSPQPAPRMEDAADTIATMPRDFDLPDNPALAMTMPAQPAGSSAAAAASASSSASPAAAAKPIADGPVGPPETLDISPEQARAVVDAVEQKIAADQAVAQGGAGAPAGSASAPASAPVATAAPAPSPVVMSAPPPRDSGTAPVQRQAERAGFPRWAVALFIVLLVGSILAGLLLSDGGERAKTPAAGAAAAEVTPAGEAADEAADADDADEVEAEAEAAAEGGDEGAEAAAVDAGADEDAEARAERRRLRREQRRARRRAREERRARDN</sequence>
<dbReference type="InterPro" id="IPR008266">
    <property type="entry name" value="Tyr_kinase_AS"/>
</dbReference>
<feature type="binding site" evidence="7">
    <location>
        <position position="36"/>
    </location>
    <ligand>
        <name>ATP</name>
        <dbReference type="ChEBI" id="CHEBI:30616"/>
    </ligand>
</feature>
<dbReference type="SUPFAM" id="SSF56112">
    <property type="entry name" value="Protein kinase-like (PK-like)"/>
    <property type="match status" value="1"/>
</dbReference>
<dbReference type="RefSeq" id="WP_012825708.1">
    <property type="nucleotide sequence ID" value="NC_013440.1"/>
</dbReference>
<feature type="compositionally biased region" description="Low complexity" evidence="8">
    <location>
        <begin position="514"/>
        <end position="544"/>
    </location>
</feature>
<dbReference type="KEGG" id="hoh:Hoch_0440"/>
<keyword evidence="3" id="KW-0808">Transferase</keyword>
<keyword evidence="9" id="KW-0812">Transmembrane</keyword>
<dbReference type="Gene3D" id="1.10.510.10">
    <property type="entry name" value="Transferase(Phosphotransferase) domain 1"/>
    <property type="match status" value="1"/>
</dbReference>
<dbReference type="Proteomes" id="UP000001880">
    <property type="component" value="Chromosome"/>
</dbReference>
<accession>D0LK47</accession>
<feature type="compositionally biased region" description="Acidic residues" evidence="8">
    <location>
        <begin position="612"/>
        <end position="640"/>
    </location>
</feature>
<dbReference type="PROSITE" id="PS00109">
    <property type="entry name" value="PROTEIN_KINASE_TYR"/>
    <property type="match status" value="1"/>
</dbReference>
<evidence type="ECO:0000256" key="6">
    <source>
        <dbReference type="ARBA" id="ARBA00022840"/>
    </source>
</evidence>
<evidence type="ECO:0000313" key="11">
    <source>
        <dbReference type="EMBL" id="ACY13081.1"/>
    </source>
</evidence>
<evidence type="ECO:0000256" key="2">
    <source>
        <dbReference type="ARBA" id="ARBA00012513"/>
    </source>
</evidence>
<feature type="transmembrane region" description="Helical" evidence="9">
    <location>
        <begin position="568"/>
        <end position="587"/>
    </location>
</feature>
<reference evidence="11 12" key="1">
    <citation type="journal article" date="2010" name="Stand. Genomic Sci.">
        <title>Complete genome sequence of Haliangium ochraceum type strain (SMP-2).</title>
        <authorList>
            <consortium name="US DOE Joint Genome Institute (JGI-PGF)"/>
            <person name="Ivanova N."/>
            <person name="Daum C."/>
            <person name="Lang E."/>
            <person name="Abt B."/>
            <person name="Kopitz M."/>
            <person name="Saunders E."/>
            <person name="Lapidus A."/>
            <person name="Lucas S."/>
            <person name="Glavina Del Rio T."/>
            <person name="Nolan M."/>
            <person name="Tice H."/>
            <person name="Copeland A."/>
            <person name="Cheng J.F."/>
            <person name="Chen F."/>
            <person name="Bruce D."/>
            <person name="Goodwin L."/>
            <person name="Pitluck S."/>
            <person name="Mavromatis K."/>
            <person name="Pati A."/>
            <person name="Mikhailova N."/>
            <person name="Chen A."/>
            <person name="Palaniappan K."/>
            <person name="Land M."/>
            <person name="Hauser L."/>
            <person name="Chang Y.J."/>
            <person name="Jeffries C.D."/>
            <person name="Detter J.C."/>
            <person name="Brettin T."/>
            <person name="Rohde M."/>
            <person name="Goker M."/>
            <person name="Bristow J."/>
            <person name="Markowitz V."/>
            <person name="Eisen J.A."/>
            <person name="Hugenholtz P."/>
            <person name="Kyrpides N.C."/>
            <person name="Klenk H.P."/>
        </authorList>
    </citation>
    <scope>NUCLEOTIDE SEQUENCE [LARGE SCALE GENOMIC DNA]</scope>
    <source>
        <strain evidence="12">DSM 14365 / CIP 107738 / JCM 11303 / AJ 13395 / SMP-2</strain>
    </source>
</reference>
<evidence type="ECO:0000259" key="10">
    <source>
        <dbReference type="PROSITE" id="PS50011"/>
    </source>
</evidence>
<keyword evidence="12" id="KW-1185">Reference proteome</keyword>
<dbReference type="HOGENOM" id="CLU_000288_151_5_7"/>
<feature type="compositionally biased region" description="Basic residues" evidence="8">
    <location>
        <begin position="658"/>
        <end position="672"/>
    </location>
</feature>
<dbReference type="PROSITE" id="PS50011">
    <property type="entry name" value="PROTEIN_KINASE_DOM"/>
    <property type="match status" value="1"/>
</dbReference>
<dbReference type="InterPro" id="IPR017441">
    <property type="entry name" value="Protein_kinase_ATP_BS"/>
</dbReference>
<evidence type="ECO:0000256" key="9">
    <source>
        <dbReference type="SAM" id="Phobius"/>
    </source>
</evidence>
<evidence type="ECO:0000313" key="12">
    <source>
        <dbReference type="Proteomes" id="UP000001880"/>
    </source>
</evidence>
<feature type="region of interest" description="Disordered" evidence="8">
    <location>
        <begin position="514"/>
        <end position="558"/>
    </location>
</feature>
<dbReference type="EMBL" id="CP001804">
    <property type="protein sequence ID" value="ACY13081.1"/>
    <property type="molecule type" value="Genomic_DNA"/>
</dbReference>
<feature type="compositionally biased region" description="Low complexity" evidence="8">
    <location>
        <begin position="598"/>
        <end position="611"/>
    </location>
</feature>
<organism evidence="11 12">
    <name type="scientific">Haliangium ochraceum (strain DSM 14365 / JCM 11303 / SMP-2)</name>
    <dbReference type="NCBI Taxonomy" id="502025"/>
    <lineage>
        <taxon>Bacteria</taxon>
        <taxon>Pseudomonadati</taxon>
        <taxon>Myxococcota</taxon>
        <taxon>Polyangia</taxon>
        <taxon>Haliangiales</taxon>
        <taxon>Kofleriaceae</taxon>
        <taxon>Haliangium</taxon>
    </lineage>
</organism>
<dbReference type="GO" id="GO:0004674">
    <property type="term" value="F:protein serine/threonine kinase activity"/>
    <property type="evidence" value="ECO:0007669"/>
    <property type="project" value="UniProtKB-KW"/>
</dbReference>
<dbReference type="GO" id="GO:0005524">
    <property type="term" value="F:ATP binding"/>
    <property type="evidence" value="ECO:0007669"/>
    <property type="project" value="UniProtKB-UniRule"/>
</dbReference>
<dbReference type="STRING" id="502025.Hoch_0440"/>
<gene>
    <name evidence="11" type="ordered locus">Hoch_0440</name>
</gene>
<dbReference type="CDD" id="cd14014">
    <property type="entry name" value="STKc_PknB_like"/>
    <property type="match status" value="1"/>
</dbReference>
<comment type="similarity">
    <text evidence="1">Belongs to the protein kinase superfamily. NEK Ser/Thr protein kinase family. NIMA subfamily.</text>
</comment>
<dbReference type="InterPro" id="IPR011009">
    <property type="entry name" value="Kinase-like_dom_sf"/>
</dbReference>
<name>D0LK47_HALO1</name>
<feature type="region of interest" description="Disordered" evidence="8">
    <location>
        <begin position="399"/>
        <end position="423"/>
    </location>
</feature>
<keyword evidence="5 11" id="KW-0418">Kinase</keyword>
<keyword evidence="4 7" id="KW-0547">Nucleotide-binding</keyword>
<feature type="domain" description="Protein kinase" evidence="10">
    <location>
        <begin position="4"/>
        <end position="278"/>
    </location>
</feature>
<evidence type="ECO:0000256" key="7">
    <source>
        <dbReference type="PROSITE-ProRule" id="PRU10141"/>
    </source>
</evidence>
<dbReference type="PROSITE" id="PS00107">
    <property type="entry name" value="PROTEIN_KINASE_ATP"/>
    <property type="match status" value="1"/>
</dbReference>
<evidence type="ECO:0000256" key="5">
    <source>
        <dbReference type="ARBA" id="ARBA00022777"/>
    </source>
</evidence>
<dbReference type="PANTHER" id="PTHR43671:SF13">
    <property type="entry name" value="SERINE_THREONINE-PROTEIN KINASE NEK2"/>
    <property type="match status" value="1"/>
</dbReference>
<dbReference type="Gene3D" id="3.30.200.20">
    <property type="entry name" value="Phosphorylase Kinase, domain 1"/>
    <property type="match status" value="1"/>
</dbReference>
<dbReference type="OrthoDB" id="9801841at2"/>
<dbReference type="PANTHER" id="PTHR43671">
    <property type="entry name" value="SERINE/THREONINE-PROTEIN KINASE NEK"/>
    <property type="match status" value="1"/>
</dbReference>